<comment type="caution">
    <text evidence="1">The sequence shown here is derived from an EMBL/GenBank/DDBJ whole genome shotgun (WGS) entry which is preliminary data.</text>
</comment>
<dbReference type="Proteomes" id="UP001595840">
    <property type="component" value="Unassembled WGS sequence"/>
</dbReference>
<reference evidence="2" key="1">
    <citation type="journal article" date="2019" name="Int. J. Syst. Evol. Microbiol.">
        <title>The Global Catalogue of Microorganisms (GCM) 10K type strain sequencing project: providing services to taxonomists for standard genome sequencing and annotation.</title>
        <authorList>
            <consortium name="The Broad Institute Genomics Platform"/>
            <consortium name="The Broad Institute Genome Sequencing Center for Infectious Disease"/>
            <person name="Wu L."/>
            <person name="Ma J."/>
        </authorList>
    </citation>
    <scope>NUCLEOTIDE SEQUENCE [LARGE SCALE GENOMIC DNA]</scope>
    <source>
        <strain evidence="2">CECT 8570</strain>
    </source>
</reference>
<keyword evidence="2" id="KW-1185">Reference proteome</keyword>
<evidence type="ECO:0000313" key="2">
    <source>
        <dbReference type="Proteomes" id="UP001595840"/>
    </source>
</evidence>
<dbReference type="EMBL" id="JBHSCX010000006">
    <property type="protein sequence ID" value="MFC4362387.1"/>
    <property type="molecule type" value="Genomic_DNA"/>
</dbReference>
<evidence type="ECO:0000313" key="1">
    <source>
        <dbReference type="EMBL" id="MFC4362387.1"/>
    </source>
</evidence>
<accession>A0ABV8V5J4</accession>
<protein>
    <submittedName>
        <fullName evidence="1">Uncharacterized protein</fullName>
    </submittedName>
</protein>
<sequence length="70" mass="8020">MIGHKNPRVNFHMIRLRIMPQPVRVKRHILFRAKTDLPVVAALNNVLGNTNRRDSRQSCHGSILVAIDLN</sequence>
<name>A0ABV8V5J4_9GAMM</name>
<dbReference type="RefSeq" id="WP_290263547.1">
    <property type="nucleotide sequence ID" value="NZ_JAUFQG010000004.1"/>
</dbReference>
<organism evidence="1 2">
    <name type="scientific">Simiduia curdlanivorans</name>
    <dbReference type="NCBI Taxonomy" id="1492769"/>
    <lineage>
        <taxon>Bacteria</taxon>
        <taxon>Pseudomonadati</taxon>
        <taxon>Pseudomonadota</taxon>
        <taxon>Gammaproteobacteria</taxon>
        <taxon>Cellvibrionales</taxon>
        <taxon>Cellvibrionaceae</taxon>
        <taxon>Simiduia</taxon>
    </lineage>
</organism>
<gene>
    <name evidence="1" type="ORF">ACFOX3_08740</name>
</gene>
<proteinExistence type="predicted"/>